<dbReference type="PIRSF" id="PIRSF009151">
    <property type="entry name" value="DUF779"/>
    <property type="match status" value="1"/>
</dbReference>
<evidence type="ECO:0000313" key="2">
    <source>
        <dbReference type="Proteomes" id="UP000241421"/>
    </source>
</evidence>
<gene>
    <name evidence="1" type="ORF">C7C56_000880</name>
</gene>
<keyword evidence="2" id="KW-1185">Reference proteome</keyword>
<dbReference type="AlphaFoldDB" id="A0A2U2I772"/>
<reference evidence="1 2" key="1">
    <citation type="submission" date="2018-04" db="EMBL/GenBank/DDBJ databases">
        <title>Massilia violaceinigra sp. nov., a novel purple-pigmented bacterium isolated from Tianshan glacier, Xinjiang, China.</title>
        <authorList>
            <person name="Wang H."/>
        </authorList>
    </citation>
    <scope>NUCLEOTIDE SEQUENCE [LARGE SCALE GENOMIC DNA]</scope>
    <source>
        <strain evidence="1 2">B448-2</strain>
    </source>
</reference>
<proteinExistence type="predicted"/>
<dbReference type="Pfam" id="PF05610">
    <property type="entry name" value="DUF779"/>
    <property type="match status" value="1"/>
</dbReference>
<organism evidence="1 2">
    <name type="scientific">Massilia glaciei</name>
    <dbReference type="NCBI Taxonomy" id="1524097"/>
    <lineage>
        <taxon>Bacteria</taxon>
        <taxon>Pseudomonadati</taxon>
        <taxon>Pseudomonadota</taxon>
        <taxon>Betaproteobacteria</taxon>
        <taxon>Burkholderiales</taxon>
        <taxon>Oxalobacteraceae</taxon>
        <taxon>Telluria group</taxon>
        <taxon>Massilia</taxon>
    </lineage>
</organism>
<comment type="caution">
    <text evidence="1">The sequence shown here is derived from an EMBL/GenBank/DDBJ whole genome shotgun (WGS) entry which is preliminary data.</text>
</comment>
<evidence type="ECO:0000313" key="1">
    <source>
        <dbReference type="EMBL" id="PWF55611.1"/>
    </source>
</evidence>
<dbReference type="RefSeq" id="WP_106755618.1">
    <property type="nucleotide sequence ID" value="NZ_PXWF02000017.1"/>
</dbReference>
<name>A0A2U2I772_9BURK</name>
<sequence length="139" mass="15093">MEKALARVIATDAALAMIGTLRQRHGPLLFFQSGGCCDGSAPMCYPAGDFNPSDTDVYLGNLDGTPFYIGVEQFGVWEHTQLIIDVVDGNGGMFSLDNGSGRRFLTRSRVFSEQESQALNAERAAALKKPHYKRGDDCA</sequence>
<accession>A0A2U2I772</accession>
<dbReference type="Proteomes" id="UP000241421">
    <property type="component" value="Unassembled WGS sequence"/>
</dbReference>
<dbReference type="OrthoDB" id="3725739at2"/>
<protein>
    <submittedName>
        <fullName evidence="1">DUF779 domain-containing protein</fullName>
    </submittedName>
</protein>
<dbReference type="EMBL" id="PXWF02000017">
    <property type="protein sequence ID" value="PWF55611.1"/>
    <property type="molecule type" value="Genomic_DNA"/>
</dbReference>
<dbReference type="InterPro" id="IPR008497">
    <property type="entry name" value="DUF779"/>
</dbReference>